<dbReference type="PANTHER" id="PTHR43485:SF1">
    <property type="entry name" value="FORMATE HYDROGENLYASE SUBUNIT 5-RELATED"/>
    <property type="match status" value="1"/>
</dbReference>
<keyword evidence="3" id="KW-0560">Oxidoreductase</keyword>
<comment type="caution">
    <text evidence="7">The sequence shown here is derived from an EMBL/GenBank/DDBJ whole genome shotgun (WGS) entry which is preliminary data.</text>
</comment>
<dbReference type="InterPro" id="IPR020396">
    <property type="entry name" value="NADH_UbQ_OxRdtase_CS"/>
</dbReference>
<evidence type="ECO:0000313" key="7">
    <source>
        <dbReference type="EMBL" id="RZV40574.1"/>
    </source>
</evidence>
<dbReference type="InterPro" id="IPR001135">
    <property type="entry name" value="NADH_Q_OxRdtase_suD"/>
</dbReference>
<dbReference type="GO" id="GO:0051287">
    <property type="term" value="F:NAD binding"/>
    <property type="evidence" value="ECO:0007669"/>
    <property type="project" value="InterPro"/>
</dbReference>
<dbReference type="Pfam" id="PF00329">
    <property type="entry name" value="Complex1_30kDa"/>
    <property type="match status" value="1"/>
</dbReference>
<gene>
    <name evidence="7" type="ORF">EVJ48_00755</name>
</gene>
<dbReference type="InterPro" id="IPR029014">
    <property type="entry name" value="NiFe-Hase_large"/>
</dbReference>
<keyword evidence="4" id="KW-0520">NAD</keyword>
<dbReference type="Gene3D" id="3.30.460.80">
    <property type="entry name" value="NADH:ubiquinone oxidoreductase, 30kDa subunit"/>
    <property type="match status" value="1"/>
</dbReference>
<evidence type="ECO:0000313" key="8">
    <source>
        <dbReference type="Proteomes" id="UP000322454"/>
    </source>
</evidence>
<evidence type="ECO:0000256" key="2">
    <source>
        <dbReference type="ARBA" id="ARBA00022448"/>
    </source>
</evidence>
<reference evidence="7 8" key="1">
    <citation type="submission" date="2019-01" db="EMBL/GenBank/DDBJ databases">
        <title>Insights into ecological role of a new deltaproteobacterial order Candidatus Sinidesulfobacterales (Sva0485) by metagenomics and metatranscriptomics.</title>
        <authorList>
            <person name="Tan S."/>
            <person name="Liu J."/>
            <person name="Fang Y."/>
            <person name="Hedlund B."/>
            <person name="Lian Z.-H."/>
            <person name="Huang L.-Y."/>
            <person name="Li J.-T."/>
            <person name="Huang L.-N."/>
            <person name="Li W.-J."/>
            <person name="Jiang H.-C."/>
            <person name="Dong H.-L."/>
            <person name="Shu W.-S."/>
        </authorList>
    </citation>
    <scope>NUCLEOTIDE SEQUENCE [LARGE SCALE GENOMIC DNA]</scope>
    <source>
        <strain evidence="7">AP4</strain>
    </source>
</reference>
<evidence type="ECO:0000256" key="1">
    <source>
        <dbReference type="ARBA" id="ARBA00004202"/>
    </source>
</evidence>
<evidence type="ECO:0000259" key="5">
    <source>
        <dbReference type="Pfam" id="PF00329"/>
    </source>
</evidence>
<sequence>MIIIDKHDIKSDDFINSAENIKTSGKYLLGIAVADERVVNSKFSVRYFFGGTGGIEEYCVKTEDSFRSISKICPAAKMYEREIYDLFGLLPEGHPDLRPLMLYPENWDSSIHPLRKDYNGVIPEMKKYGEYKFKEVLGEGIFNVLVGPVHAGIIEPGHFRFSLAGEPVLQLEIRHFWKHRGVEKICEGKDFKETLDIISKISGDNNVNIAISYLEAAESILNIEITERVKYIRVILAELERMWNYVRDVAWIFMDIGFALPAQNLFALQEELMRLNKNLSGHRFLFNSLTVGGVNLDLDSKKLKSIEEAVGKVENIIKESEEFILSSSSVLDRLEFTGKINKKTAEELSLCGISARASGLSRDTRIEYPYLAYGSLNLKPVILEGGDVFSRTALRIKEIYLSKEIISNLASNMPEGNICVQYESKPEAYGYAIGNSETSRGNAFFYIMADDKGKIFRLKYIDPSFRIWPSIQYGVLGNIIADFPLINKSLNLSYAGNDM</sequence>
<evidence type="ECO:0000256" key="3">
    <source>
        <dbReference type="ARBA" id="ARBA00023002"/>
    </source>
</evidence>
<feature type="domain" description="NADH-quinone oxidoreductase subunit D" evidence="6">
    <location>
        <begin position="255"/>
        <end position="421"/>
    </location>
</feature>
<dbReference type="GO" id="GO:0016651">
    <property type="term" value="F:oxidoreductase activity, acting on NAD(P)H"/>
    <property type="evidence" value="ECO:0007669"/>
    <property type="project" value="InterPro"/>
</dbReference>
<protein>
    <submittedName>
        <fullName evidence="7">Proton-conducting membrane transporter</fullName>
    </submittedName>
</protein>
<accession>A0A520XH96</accession>
<dbReference type="PANTHER" id="PTHR43485">
    <property type="entry name" value="HYDROGENASE-4 COMPONENT G"/>
    <property type="match status" value="1"/>
</dbReference>
<dbReference type="GO" id="GO:0005886">
    <property type="term" value="C:plasma membrane"/>
    <property type="evidence" value="ECO:0007669"/>
    <property type="project" value="UniProtKB-SubCell"/>
</dbReference>
<evidence type="ECO:0000256" key="4">
    <source>
        <dbReference type="ARBA" id="ARBA00023027"/>
    </source>
</evidence>
<dbReference type="InterPro" id="IPR052197">
    <property type="entry name" value="ComplexI_49kDa-like"/>
</dbReference>
<dbReference type="InterPro" id="IPR037232">
    <property type="entry name" value="NADH_quin_OxRdtase_su_C/D-like"/>
</dbReference>
<dbReference type="EMBL" id="SHMQ01000001">
    <property type="protein sequence ID" value="RZV40574.1"/>
    <property type="molecule type" value="Genomic_DNA"/>
</dbReference>
<dbReference type="GO" id="GO:0048038">
    <property type="term" value="F:quinone binding"/>
    <property type="evidence" value="ECO:0007669"/>
    <property type="project" value="InterPro"/>
</dbReference>
<dbReference type="SUPFAM" id="SSF56762">
    <property type="entry name" value="HydB/Nqo4-like"/>
    <property type="match status" value="1"/>
</dbReference>
<feature type="domain" description="NADH-quinone oxidoreductase subunit D" evidence="6">
    <location>
        <begin position="430"/>
        <end position="495"/>
    </location>
</feature>
<organism evidence="7 8">
    <name type="scientific">Candidatus Acidulodesulfobacterium acidiphilum</name>
    <dbReference type="NCBI Taxonomy" id="2597224"/>
    <lineage>
        <taxon>Bacteria</taxon>
        <taxon>Deltaproteobacteria</taxon>
        <taxon>Candidatus Acidulodesulfobacterales</taxon>
        <taxon>Candidatus Acidulodesulfobacterium</taxon>
    </lineage>
</organism>
<dbReference type="AlphaFoldDB" id="A0A520XH96"/>
<dbReference type="SUPFAM" id="SSF143243">
    <property type="entry name" value="Nqo5-like"/>
    <property type="match status" value="1"/>
</dbReference>
<dbReference type="Proteomes" id="UP000322454">
    <property type="component" value="Unassembled WGS sequence"/>
</dbReference>
<dbReference type="PROSITE" id="PS00542">
    <property type="entry name" value="COMPLEX1_30K"/>
    <property type="match status" value="1"/>
</dbReference>
<evidence type="ECO:0000259" key="6">
    <source>
        <dbReference type="Pfam" id="PF00346"/>
    </source>
</evidence>
<proteinExistence type="predicted"/>
<keyword evidence="2" id="KW-0813">Transport</keyword>
<dbReference type="InterPro" id="IPR001268">
    <property type="entry name" value="NADH_UbQ_OxRdtase_30kDa_su"/>
</dbReference>
<dbReference type="GO" id="GO:0008137">
    <property type="term" value="F:NADH dehydrogenase (ubiquinone) activity"/>
    <property type="evidence" value="ECO:0007669"/>
    <property type="project" value="InterPro"/>
</dbReference>
<comment type="subcellular location">
    <subcellularLocation>
        <location evidence="1">Cell membrane</location>
        <topology evidence="1">Peripheral membrane protein</topology>
    </subcellularLocation>
</comment>
<dbReference type="Gene3D" id="1.10.645.10">
    <property type="entry name" value="Cytochrome-c3 Hydrogenase, chain B"/>
    <property type="match status" value="1"/>
</dbReference>
<name>A0A520XH96_9DELT</name>
<dbReference type="Pfam" id="PF00346">
    <property type="entry name" value="Complex1_49kDa"/>
    <property type="match status" value="2"/>
</dbReference>
<feature type="domain" description="NADH:ubiquinone oxidoreductase 30kDa subunit" evidence="5">
    <location>
        <begin position="9"/>
        <end position="119"/>
    </location>
</feature>